<gene>
    <name evidence="6" type="ORF">LMG3458_00688</name>
</gene>
<evidence type="ECO:0000256" key="3">
    <source>
        <dbReference type="ARBA" id="ARBA00023125"/>
    </source>
</evidence>
<dbReference type="GO" id="GO:0003700">
    <property type="term" value="F:DNA-binding transcription factor activity"/>
    <property type="evidence" value="ECO:0007669"/>
    <property type="project" value="InterPro"/>
</dbReference>
<evidence type="ECO:0000256" key="4">
    <source>
        <dbReference type="ARBA" id="ARBA00023163"/>
    </source>
</evidence>
<dbReference type="Proteomes" id="UP000494111">
    <property type="component" value="Unassembled WGS sequence"/>
</dbReference>
<name>A0A6S6Z6I1_9BURK</name>
<evidence type="ECO:0000313" key="6">
    <source>
        <dbReference type="EMBL" id="CAB3662988.1"/>
    </source>
</evidence>
<dbReference type="PANTHER" id="PTHR30126">
    <property type="entry name" value="HTH-TYPE TRANSCRIPTIONAL REGULATOR"/>
    <property type="match status" value="1"/>
</dbReference>
<proteinExistence type="inferred from homology"/>
<dbReference type="Gene3D" id="1.10.10.10">
    <property type="entry name" value="Winged helix-like DNA-binding domain superfamily/Winged helix DNA-binding domain"/>
    <property type="match status" value="1"/>
</dbReference>
<dbReference type="PROSITE" id="PS50931">
    <property type="entry name" value="HTH_LYSR"/>
    <property type="match status" value="1"/>
</dbReference>
<keyword evidence="2" id="KW-0805">Transcription regulation</keyword>
<dbReference type="AlphaFoldDB" id="A0A6S6Z6I1"/>
<dbReference type="GO" id="GO:0000976">
    <property type="term" value="F:transcription cis-regulatory region binding"/>
    <property type="evidence" value="ECO:0007669"/>
    <property type="project" value="TreeGrafter"/>
</dbReference>
<feature type="domain" description="HTH lysR-type" evidence="5">
    <location>
        <begin position="2"/>
        <end position="60"/>
    </location>
</feature>
<dbReference type="SUPFAM" id="SSF46785">
    <property type="entry name" value="Winged helix' DNA-binding domain"/>
    <property type="match status" value="1"/>
</dbReference>
<evidence type="ECO:0000259" key="5">
    <source>
        <dbReference type="PROSITE" id="PS50931"/>
    </source>
</evidence>
<evidence type="ECO:0000256" key="2">
    <source>
        <dbReference type="ARBA" id="ARBA00023015"/>
    </source>
</evidence>
<dbReference type="InterPro" id="IPR036390">
    <property type="entry name" value="WH_DNA-bd_sf"/>
</dbReference>
<reference evidence="6 7" key="1">
    <citation type="submission" date="2020-04" db="EMBL/GenBank/DDBJ databases">
        <authorList>
            <person name="De Canck E."/>
        </authorList>
    </citation>
    <scope>NUCLEOTIDE SEQUENCE [LARGE SCALE GENOMIC DNA]</scope>
    <source>
        <strain evidence="6 7">LMG 3458</strain>
    </source>
</reference>
<dbReference type="Pfam" id="PF00126">
    <property type="entry name" value="HTH_1"/>
    <property type="match status" value="1"/>
</dbReference>
<evidence type="ECO:0000313" key="7">
    <source>
        <dbReference type="Proteomes" id="UP000494111"/>
    </source>
</evidence>
<dbReference type="EMBL" id="CADIJO010000002">
    <property type="protein sequence ID" value="CAB3662988.1"/>
    <property type="molecule type" value="Genomic_DNA"/>
</dbReference>
<sequence length="84" mass="9394">MFSIKQLELFVHTARLGSVQRAAEHLHLSPSAAAKRLRDLERSSAVPLFEPQDRQKARLTAKGREMLALCEDLLKTLQAIEKGA</sequence>
<keyword evidence="3" id="KW-0238">DNA-binding</keyword>
<dbReference type="InterPro" id="IPR036388">
    <property type="entry name" value="WH-like_DNA-bd_sf"/>
</dbReference>
<dbReference type="RefSeq" id="WP_175191356.1">
    <property type="nucleotide sequence ID" value="NZ_CADIJO010000002.1"/>
</dbReference>
<protein>
    <recommendedName>
        <fullName evidence="5">HTH lysR-type domain-containing protein</fullName>
    </recommendedName>
</protein>
<organism evidence="6 7">
    <name type="scientific">Achromobacter deleyi</name>
    <dbReference type="NCBI Taxonomy" id="1353891"/>
    <lineage>
        <taxon>Bacteria</taxon>
        <taxon>Pseudomonadati</taxon>
        <taxon>Pseudomonadota</taxon>
        <taxon>Betaproteobacteria</taxon>
        <taxon>Burkholderiales</taxon>
        <taxon>Alcaligenaceae</taxon>
        <taxon>Achromobacter</taxon>
    </lineage>
</organism>
<comment type="similarity">
    <text evidence="1">Belongs to the LysR transcriptional regulatory family.</text>
</comment>
<accession>A0A6S6Z6I1</accession>
<keyword evidence="4" id="KW-0804">Transcription</keyword>
<dbReference type="InterPro" id="IPR000847">
    <property type="entry name" value="LysR_HTH_N"/>
</dbReference>
<evidence type="ECO:0000256" key="1">
    <source>
        <dbReference type="ARBA" id="ARBA00009437"/>
    </source>
</evidence>
<dbReference type="PANTHER" id="PTHR30126:SF40">
    <property type="entry name" value="HTH-TYPE TRANSCRIPTIONAL REGULATOR GLTR"/>
    <property type="match status" value="1"/>
</dbReference>